<dbReference type="EMBL" id="AZMM01009878">
    <property type="protein sequence ID" value="ETJ35782.1"/>
    <property type="molecule type" value="Genomic_DNA"/>
</dbReference>
<gene>
    <name evidence="2" type="ORF">Q604_UNBC09878G0007</name>
</gene>
<evidence type="ECO:0000256" key="1">
    <source>
        <dbReference type="SAM" id="Phobius"/>
    </source>
</evidence>
<evidence type="ECO:0000313" key="2">
    <source>
        <dbReference type="EMBL" id="ETJ35782.1"/>
    </source>
</evidence>
<sequence>MKEVILMLRFINELICISVITIFICMYSEFHYSLAFYGLASLIALIKYEIRKEQIANKRI</sequence>
<name>W1XZU7_9ZZZZ</name>
<protein>
    <submittedName>
        <fullName evidence="2">Uncharacterized protein</fullName>
    </submittedName>
</protein>
<keyword evidence="1" id="KW-0812">Transmembrane</keyword>
<reference evidence="2" key="1">
    <citation type="submission" date="2013-12" db="EMBL/GenBank/DDBJ databases">
        <title>A Varibaculum cambriense genome reconstructed from a premature infant gut community with otherwise low bacterial novelty that shifts toward anaerobic metabolism during the third week of life.</title>
        <authorList>
            <person name="Brown C.T."/>
            <person name="Sharon I."/>
            <person name="Thomas B.C."/>
            <person name="Castelle C.J."/>
            <person name="Morowitz M.J."/>
            <person name="Banfield J.F."/>
        </authorList>
    </citation>
    <scope>NUCLEOTIDE SEQUENCE</scope>
</reference>
<organism evidence="2">
    <name type="scientific">human gut metagenome</name>
    <dbReference type="NCBI Taxonomy" id="408170"/>
    <lineage>
        <taxon>unclassified sequences</taxon>
        <taxon>metagenomes</taxon>
        <taxon>organismal metagenomes</taxon>
    </lineage>
</organism>
<keyword evidence="1" id="KW-0472">Membrane</keyword>
<dbReference type="AlphaFoldDB" id="W1XZU7"/>
<proteinExistence type="predicted"/>
<feature type="transmembrane region" description="Helical" evidence="1">
    <location>
        <begin position="30"/>
        <end position="50"/>
    </location>
</feature>
<accession>W1XZU7</accession>
<keyword evidence="1" id="KW-1133">Transmembrane helix</keyword>
<comment type="caution">
    <text evidence="2">The sequence shown here is derived from an EMBL/GenBank/DDBJ whole genome shotgun (WGS) entry which is preliminary data.</text>
</comment>
<feature type="transmembrane region" description="Helical" evidence="1">
    <location>
        <begin position="7"/>
        <end position="24"/>
    </location>
</feature>